<dbReference type="SUPFAM" id="SSF51905">
    <property type="entry name" value="FAD/NAD(P)-binding domain"/>
    <property type="match status" value="1"/>
</dbReference>
<dbReference type="GeneID" id="93439378"/>
<dbReference type="InterPro" id="IPR051209">
    <property type="entry name" value="FAD-bind_Monooxygenase_sf"/>
</dbReference>
<reference evidence="2 3" key="1">
    <citation type="submission" date="2016-08" db="EMBL/GenBank/DDBJ databases">
        <title>Complete genome sequence of Mycobacterium shinshuense, a subspecies of M. ulcerans.</title>
        <authorList>
            <person name="Yoshida M."/>
            <person name="Ogura Y."/>
            <person name="Hayashi T."/>
            <person name="Hoshino Y."/>
        </authorList>
    </citation>
    <scope>NUCLEOTIDE SEQUENCE [LARGE SCALE GENOMIC DNA]</scope>
    <source>
        <strain evidence="3">ATCC 33728</strain>
    </source>
</reference>
<evidence type="ECO:0000256" key="1">
    <source>
        <dbReference type="SAM" id="Phobius"/>
    </source>
</evidence>
<dbReference type="Proteomes" id="UP000218067">
    <property type="component" value="Chromosome"/>
</dbReference>
<evidence type="ECO:0000313" key="2">
    <source>
        <dbReference type="EMBL" id="BAV43687.1"/>
    </source>
</evidence>
<dbReference type="RefSeq" id="WP_096372104.1">
    <property type="nucleotide sequence ID" value="NZ_AP017624.1"/>
</dbReference>
<organism evidence="2 3">
    <name type="scientific">Mycobacterium ulcerans subsp. shinshuense</name>
    <dbReference type="NCBI Taxonomy" id="1124626"/>
    <lineage>
        <taxon>Bacteria</taxon>
        <taxon>Bacillati</taxon>
        <taxon>Actinomycetota</taxon>
        <taxon>Actinomycetes</taxon>
        <taxon>Mycobacteriales</taxon>
        <taxon>Mycobacteriaceae</taxon>
        <taxon>Mycobacterium</taxon>
        <taxon>Mycobacterium ulcerans group</taxon>
    </lineage>
</organism>
<dbReference type="InterPro" id="IPR036188">
    <property type="entry name" value="FAD/NAD-bd_sf"/>
</dbReference>
<proteinExistence type="predicted"/>
<gene>
    <name evidence="2" type="ORF">SHTP_4823</name>
</gene>
<evidence type="ECO:0000313" key="3">
    <source>
        <dbReference type="Proteomes" id="UP000218067"/>
    </source>
</evidence>
<dbReference type="PRINTS" id="PR00411">
    <property type="entry name" value="PNDRDTASEI"/>
</dbReference>
<protein>
    <submittedName>
        <fullName evidence="2">Monooxygenase</fullName>
    </submittedName>
</protein>
<dbReference type="Gene3D" id="3.50.50.60">
    <property type="entry name" value="FAD/NAD(P)-binding domain"/>
    <property type="match status" value="2"/>
</dbReference>
<keyword evidence="1" id="KW-1133">Transmembrane helix</keyword>
<keyword evidence="1" id="KW-0472">Membrane</keyword>
<dbReference type="AlphaFoldDB" id="A0A1B4Y9E7"/>
<dbReference type="PRINTS" id="PR00368">
    <property type="entry name" value="FADPNR"/>
</dbReference>
<dbReference type="PANTHER" id="PTHR42877">
    <property type="entry name" value="L-ORNITHINE N(5)-MONOOXYGENASE-RELATED"/>
    <property type="match status" value="1"/>
</dbReference>
<feature type="transmembrane region" description="Helical" evidence="1">
    <location>
        <begin position="27"/>
        <end position="46"/>
    </location>
</feature>
<dbReference type="Pfam" id="PF13738">
    <property type="entry name" value="Pyr_redox_3"/>
    <property type="match status" value="1"/>
</dbReference>
<keyword evidence="2" id="KW-0560">Oxidoreductase</keyword>
<dbReference type="EMBL" id="AP017624">
    <property type="protein sequence ID" value="BAV43687.1"/>
    <property type="molecule type" value="Genomic_DNA"/>
</dbReference>
<name>A0A1B4Y9E7_MYCUL</name>
<keyword evidence="1" id="KW-0812">Transmembrane</keyword>
<accession>A0A1B4Y9E7</accession>
<keyword evidence="2" id="KW-0503">Monooxygenase</keyword>
<dbReference type="GO" id="GO:0004497">
    <property type="term" value="F:monooxygenase activity"/>
    <property type="evidence" value="ECO:0007669"/>
    <property type="project" value="UniProtKB-KW"/>
</dbReference>
<sequence length="558" mass="61647">MTRPAARLRYFAGRLRAATRRGRPPRVVIIGAGFGGIAAAVALRGAGIEDLVIIEGADGVGGTWRRNTYPGAACDIQSHLYSFSFAPNKFWSRTYARQPEILAYLESVVDDFDLRRHLMLSAMIRSIRWDEDTWGWVCQVDRAGGTAILNADVVVCATGLFGPRKLPDIAGLTDFGGTLMHTAGWDHRVDLTGKRVAVIGTGASGVQVVPELAKLAGRLTVFQRTPPWMVPKDDRRYTATELRQFRRNPLAIRRTRWQIWKFQHDNTATFADDPVVTSRTQIATSFLERVVADERLRRALTPGYPFRCKRVLLGDDFYRALQHDHVELVTDPIERVTETSVVTTAGQVVAVDAVVLATGFETSLYLSGIEVIGTGGQSLHERWGDDPAAYLGAAVGGFPNFFMLYGPNTNQGGNSIVYILEAGARLVASAASRLARRGGYLDVRPEAERRYNDEISADLERTIWTQCQSYFRSPSGRIVTQWPYTELEYARRTWRIRPRDWLHHKGVSPAAQRGGPGSAASAQTEIDDPADQLAGNQIGVGVVDAVERVALGDHLVQE</sequence>
<dbReference type="PANTHER" id="PTHR42877:SF4">
    <property type="entry name" value="FAD_NAD(P)-BINDING DOMAIN-CONTAINING PROTEIN-RELATED"/>
    <property type="match status" value="1"/>
</dbReference>